<reference evidence="2 3" key="1">
    <citation type="submission" date="2014-06" db="EMBL/GenBank/DDBJ databases">
        <title>Draft genome sequence of Bacillus gaemokensis JCM 15801 (MCCC 1A00707).</title>
        <authorList>
            <person name="Lai Q."/>
            <person name="Liu Y."/>
            <person name="Shao Z."/>
        </authorList>
    </citation>
    <scope>NUCLEOTIDE SEQUENCE [LARGE SCALE GENOMIC DNA]</scope>
    <source>
        <strain evidence="2 3">JCM 15801</strain>
    </source>
</reference>
<feature type="transmembrane region" description="Helical" evidence="1">
    <location>
        <begin position="18"/>
        <end position="35"/>
    </location>
</feature>
<dbReference type="eggNOG" id="ENOG5032Z4V">
    <property type="taxonomic scope" value="Bacteria"/>
</dbReference>
<dbReference type="RefSeq" id="WP_033674326.1">
    <property type="nucleotide sequence ID" value="NZ_JOTM01000006.1"/>
</dbReference>
<keyword evidence="3" id="KW-1185">Reference proteome</keyword>
<proteinExistence type="predicted"/>
<dbReference type="STRING" id="574375.AZF08_05320"/>
<keyword evidence="1" id="KW-0812">Transmembrane</keyword>
<organism evidence="2 3">
    <name type="scientific">Bacillus gaemokensis</name>
    <dbReference type="NCBI Taxonomy" id="574375"/>
    <lineage>
        <taxon>Bacteria</taxon>
        <taxon>Bacillati</taxon>
        <taxon>Bacillota</taxon>
        <taxon>Bacilli</taxon>
        <taxon>Bacillales</taxon>
        <taxon>Bacillaceae</taxon>
        <taxon>Bacillus</taxon>
        <taxon>Bacillus cereus group</taxon>
    </lineage>
</organism>
<dbReference type="EMBL" id="JOTM01000006">
    <property type="protein sequence ID" value="KEK24560.1"/>
    <property type="molecule type" value="Genomic_DNA"/>
</dbReference>
<dbReference type="OrthoDB" id="1936187at2"/>
<accession>A0A073KDA5</accession>
<evidence type="ECO:0000313" key="3">
    <source>
        <dbReference type="Proteomes" id="UP000027778"/>
    </source>
</evidence>
<keyword evidence="1" id="KW-0472">Membrane</keyword>
<sequence length="230" mass="26526">MIALIRYNFLDYTKSYKYVPPIAMYIVSLLFVYTYKPNPIVATYLETALTLYLLSAWITITLFHTEDPVQEQITLSHTKKILALYIGKYVTVLLICSVLSLISVIYPIAFQMFKEKITVSLFITGLLAHISLSILGISIATLFTRNIIKKASTAWLSLSFVLLITIASIRLKKEMPELLWFFPPIDSFMMLAQYEHHLLVHVLRLTAWAFAYSVVLIGVFLYLVRKRRNM</sequence>
<evidence type="ECO:0000313" key="2">
    <source>
        <dbReference type="EMBL" id="KEK24560.1"/>
    </source>
</evidence>
<dbReference type="AlphaFoldDB" id="A0A073KDA5"/>
<feature type="transmembrane region" description="Helical" evidence="1">
    <location>
        <begin position="154"/>
        <end position="171"/>
    </location>
</feature>
<feature type="transmembrane region" description="Helical" evidence="1">
    <location>
        <begin position="206"/>
        <end position="224"/>
    </location>
</feature>
<gene>
    <name evidence="2" type="ORF">BAGA_25785</name>
</gene>
<comment type="caution">
    <text evidence="2">The sequence shown here is derived from an EMBL/GenBank/DDBJ whole genome shotgun (WGS) entry which is preliminary data.</text>
</comment>
<protein>
    <submittedName>
        <fullName evidence="2">ABC transporter permease</fullName>
    </submittedName>
</protein>
<evidence type="ECO:0000256" key="1">
    <source>
        <dbReference type="SAM" id="Phobius"/>
    </source>
</evidence>
<name>A0A073KDA5_9BACI</name>
<feature type="transmembrane region" description="Helical" evidence="1">
    <location>
        <begin position="121"/>
        <end position="142"/>
    </location>
</feature>
<feature type="transmembrane region" description="Helical" evidence="1">
    <location>
        <begin position="85"/>
        <end position="109"/>
    </location>
</feature>
<feature type="transmembrane region" description="Helical" evidence="1">
    <location>
        <begin position="47"/>
        <end position="65"/>
    </location>
</feature>
<dbReference type="Proteomes" id="UP000027778">
    <property type="component" value="Unassembled WGS sequence"/>
</dbReference>
<keyword evidence="1" id="KW-1133">Transmembrane helix</keyword>